<evidence type="ECO:0000256" key="9">
    <source>
        <dbReference type="SAM" id="Phobius"/>
    </source>
</evidence>
<dbReference type="InterPro" id="IPR029020">
    <property type="entry name" value="Ammonium/urea_transptr"/>
</dbReference>
<dbReference type="GO" id="GO:0008519">
    <property type="term" value="F:ammonium channel activity"/>
    <property type="evidence" value="ECO:0007669"/>
    <property type="project" value="InterPro"/>
</dbReference>
<keyword evidence="6 9" id="KW-0472">Membrane</keyword>
<feature type="transmembrane region" description="Helical" evidence="9">
    <location>
        <begin position="472"/>
        <end position="497"/>
    </location>
</feature>
<feature type="compositionally biased region" description="Polar residues" evidence="8">
    <location>
        <begin position="269"/>
        <end position="285"/>
    </location>
</feature>
<dbReference type="SUPFAM" id="SSF111352">
    <property type="entry name" value="Ammonium transporter"/>
    <property type="match status" value="2"/>
</dbReference>
<dbReference type="PANTHER" id="PTHR43029:SF10">
    <property type="entry name" value="AMMONIUM TRANSPORTER MEP2"/>
    <property type="match status" value="1"/>
</dbReference>
<dbReference type="InterPro" id="IPR001905">
    <property type="entry name" value="Ammonium_transpt"/>
</dbReference>
<comment type="caution">
    <text evidence="11">The sequence shown here is derived from an EMBL/GenBank/DDBJ whole genome shotgun (WGS) entry which is preliminary data.</text>
</comment>
<feature type="transmembrane region" description="Helical" evidence="9">
    <location>
        <begin position="203"/>
        <end position="224"/>
    </location>
</feature>
<sequence>MATYPLEVAPPLLRAPEGRVVSEDQLLQHSQAFFQGADIVWVTISACLVLQMIPALSMFYAGAVDRSSTLTLLRMPVVTAAFCAVQWYLWGYSLTFSPSHAENRSPWHVYGGQVQDLVLYRALVRPVGAAGPKIPELLYAFYQGMFACFTPALICGGVIKKFRAGRFLAFILLWSLLVYYPVARWTWSPEGFSSQHGVMDFSGGTAVHITSGTAVGAVVLFDAVERHGWGVFAHAWAIIYPKPTPAPPVNVMTIRREDSGLSDEASPTAPASNMNTTASPRSSTGDPKLTPEIPSHPPSPRVPTPAPPSARMLTSQTVFPHMLPAPQLDPSAILGDDAPHSLNNMILGTLQLWFGWFGFNGGSALGGNLRAVSACISTHVSASSGACTMLLLHWALQEAVRQWPKLVREGRRGAKVSVVHFCDGAIVGLVAITPAAGYVPVWSAGCIGAIASAVIFFLKSTVLLDLMRSDPLFIFLIHTGGGFIGMVLTGCFARQYVVGFDGYSTIRERSTAGRLGWQVADALMGFGWSMAMTLGTLLLLKVVISVANRKWTRLFDVQVDEKLQAELEYKERIE</sequence>
<organism evidence="11 12">
    <name type="scientific">Canariomyces notabilis</name>
    <dbReference type="NCBI Taxonomy" id="2074819"/>
    <lineage>
        <taxon>Eukaryota</taxon>
        <taxon>Fungi</taxon>
        <taxon>Dikarya</taxon>
        <taxon>Ascomycota</taxon>
        <taxon>Pezizomycotina</taxon>
        <taxon>Sordariomycetes</taxon>
        <taxon>Sordariomycetidae</taxon>
        <taxon>Sordariales</taxon>
        <taxon>Chaetomiaceae</taxon>
        <taxon>Canariomyces</taxon>
    </lineage>
</organism>
<evidence type="ECO:0000256" key="3">
    <source>
        <dbReference type="ARBA" id="ARBA00022448"/>
    </source>
</evidence>
<proteinExistence type="inferred from homology"/>
<dbReference type="GeneID" id="89941877"/>
<feature type="compositionally biased region" description="Pro residues" evidence="8">
    <location>
        <begin position="294"/>
        <end position="308"/>
    </location>
</feature>
<protein>
    <submittedName>
        <fullName evidence="11">Rh-like protein/ammonium transporter</fullName>
    </submittedName>
</protein>
<evidence type="ECO:0000259" key="10">
    <source>
        <dbReference type="Pfam" id="PF00909"/>
    </source>
</evidence>
<evidence type="ECO:0000256" key="1">
    <source>
        <dbReference type="ARBA" id="ARBA00004141"/>
    </source>
</evidence>
<dbReference type="RefSeq" id="XP_064670167.1">
    <property type="nucleotide sequence ID" value="XM_064817752.1"/>
</dbReference>
<comment type="similarity">
    <text evidence="2">Belongs to the ammonia transporter channel (TC 1.A.11.2) family.</text>
</comment>
<evidence type="ECO:0000256" key="5">
    <source>
        <dbReference type="ARBA" id="ARBA00022989"/>
    </source>
</evidence>
<dbReference type="GO" id="GO:0005886">
    <property type="term" value="C:plasma membrane"/>
    <property type="evidence" value="ECO:0007669"/>
    <property type="project" value="TreeGrafter"/>
</dbReference>
<evidence type="ECO:0000256" key="6">
    <source>
        <dbReference type="ARBA" id="ARBA00023136"/>
    </source>
</evidence>
<evidence type="ECO:0000256" key="2">
    <source>
        <dbReference type="ARBA" id="ARBA00005887"/>
    </source>
</evidence>
<keyword evidence="3" id="KW-0813">Transport</keyword>
<reference evidence="11" key="1">
    <citation type="journal article" date="2023" name="Mol. Phylogenet. Evol.">
        <title>Genome-scale phylogeny and comparative genomics of the fungal order Sordariales.</title>
        <authorList>
            <person name="Hensen N."/>
            <person name="Bonometti L."/>
            <person name="Westerberg I."/>
            <person name="Brannstrom I.O."/>
            <person name="Guillou S."/>
            <person name="Cros-Aarteil S."/>
            <person name="Calhoun S."/>
            <person name="Haridas S."/>
            <person name="Kuo A."/>
            <person name="Mondo S."/>
            <person name="Pangilinan J."/>
            <person name="Riley R."/>
            <person name="LaButti K."/>
            <person name="Andreopoulos B."/>
            <person name="Lipzen A."/>
            <person name="Chen C."/>
            <person name="Yan M."/>
            <person name="Daum C."/>
            <person name="Ng V."/>
            <person name="Clum A."/>
            <person name="Steindorff A."/>
            <person name="Ohm R.A."/>
            <person name="Martin F."/>
            <person name="Silar P."/>
            <person name="Natvig D.O."/>
            <person name="Lalanne C."/>
            <person name="Gautier V."/>
            <person name="Ament-Velasquez S.L."/>
            <person name="Kruys A."/>
            <person name="Hutchinson M.I."/>
            <person name="Powell A.J."/>
            <person name="Barry K."/>
            <person name="Miller A.N."/>
            <person name="Grigoriev I.V."/>
            <person name="Debuchy R."/>
            <person name="Gladieux P."/>
            <person name="Hiltunen Thoren M."/>
            <person name="Johannesson H."/>
        </authorList>
    </citation>
    <scope>NUCLEOTIDE SEQUENCE</scope>
    <source>
        <strain evidence="11">CBS 508.74</strain>
    </source>
</reference>
<feature type="domain" description="Ammonium transporter AmtB-like" evidence="10">
    <location>
        <begin position="338"/>
        <end position="545"/>
    </location>
</feature>
<feature type="transmembrane region" description="Helical" evidence="9">
    <location>
        <begin position="140"/>
        <end position="159"/>
    </location>
</feature>
<comment type="subcellular location">
    <subcellularLocation>
        <location evidence="1">Membrane</location>
        <topology evidence="1">Multi-pass membrane protein</topology>
    </subcellularLocation>
</comment>
<dbReference type="Gene3D" id="1.10.3430.10">
    <property type="entry name" value="Ammonium transporter AmtB like domains"/>
    <property type="match status" value="1"/>
</dbReference>
<keyword evidence="12" id="KW-1185">Reference proteome</keyword>
<feature type="domain" description="Ammonium transporter AmtB-like" evidence="10">
    <location>
        <begin position="40"/>
        <end position="214"/>
    </location>
</feature>
<feature type="transmembrane region" description="Helical" evidence="9">
    <location>
        <begin position="441"/>
        <end position="460"/>
    </location>
</feature>
<dbReference type="PANTHER" id="PTHR43029">
    <property type="entry name" value="AMMONIUM TRANSPORTER MEP2"/>
    <property type="match status" value="1"/>
</dbReference>
<evidence type="ECO:0000313" key="12">
    <source>
        <dbReference type="Proteomes" id="UP001302812"/>
    </source>
</evidence>
<keyword evidence="5 9" id="KW-1133">Transmembrane helix</keyword>
<feature type="transmembrane region" description="Helical" evidence="9">
    <location>
        <begin position="72"/>
        <end position="90"/>
    </location>
</feature>
<dbReference type="Proteomes" id="UP001302812">
    <property type="component" value="Unassembled WGS sequence"/>
</dbReference>
<evidence type="ECO:0000313" key="11">
    <source>
        <dbReference type="EMBL" id="KAK4112597.1"/>
    </source>
</evidence>
<keyword evidence="7" id="KW-0924">Ammonia transport</keyword>
<feature type="transmembrane region" description="Helical" evidence="9">
    <location>
        <begin position="517"/>
        <end position="540"/>
    </location>
</feature>
<reference evidence="11" key="2">
    <citation type="submission" date="2023-05" db="EMBL/GenBank/DDBJ databases">
        <authorList>
            <consortium name="Lawrence Berkeley National Laboratory"/>
            <person name="Steindorff A."/>
            <person name="Hensen N."/>
            <person name="Bonometti L."/>
            <person name="Westerberg I."/>
            <person name="Brannstrom I.O."/>
            <person name="Guillou S."/>
            <person name="Cros-Aarteil S."/>
            <person name="Calhoun S."/>
            <person name="Haridas S."/>
            <person name="Kuo A."/>
            <person name="Mondo S."/>
            <person name="Pangilinan J."/>
            <person name="Riley R."/>
            <person name="Labutti K."/>
            <person name="Andreopoulos B."/>
            <person name="Lipzen A."/>
            <person name="Chen C."/>
            <person name="Yanf M."/>
            <person name="Daum C."/>
            <person name="Ng V."/>
            <person name="Clum A."/>
            <person name="Ohm R."/>
            <person name="Martin F."/>
            <person name="Silar P."/>
            <person name="Natvig D."/>
            <person name="Lalanne C."/>
            <person name="Gautier V."/>
            <person name="Ament-Velasquez S.L."/>
            <person name="Kruys A."/>
            <person name="Hutchinson M.I."/>
            <person name="Powell A.J."/>
            <person name="Barry K."/>
            <person name="Miller A.N."/>
            <person name="Grigoriev I.V."/>
            <person name="Debuchy R."/>
            <person name="Gladieux P."/>
            <person name="Thoren M.H."/>
            <person name="Johannesson H."/>
        </authorList>
    </citation>
    <scope>NUCLEOTIDE SEQUENCE</scope>
    <source>
        <strain evidence="11">CBS 508.74</strain>
    </source>
</reference>
<feature type="transmembrane region" description="Helical" evidence="9">
    <location>
        <begin position="166"/>
        <end position="183"/>
    </location>
</feature>
<evidence type="ECO:0000256" key="4">
    <source>
        <dbReference type="ARBA" id="ARBA00022692"/>
    </source>
</evidence>
<accession>A0AAN6YSH8</accession>
<gene>
    <name evidence="11" type="ORF">N656DRAFT_798372</name>
</gene>
<name>A0AAN6YSH8_9PEZI</name>
<feature type="region of interest" description="Disordered" evidence="8">
    <location>
        <begin position="258"/>
        <end position="310"/>
    </location>
</feature>
<evidence type="ECO:0000256" key="8">
    <source>
        <dbReference type="SAM" id="MobiDB-lite"/>
    </source>
</evidence>
<dbReference type="InterPro" id="IPR024041">
    <property type="entry name" value="NH4_transpt_AmtB-like_dom"/>
</dbReference>
<dbReference type="AlphaFoldDB" id="A0AAN6YSH8"/>
<dbReference type="Pfam" id="PF00909">
    <property type="entry name" value="Ammonium_transp"/>
    <property type="match status" value="2"/>
</dbReference>
<evidence type="ECO:0000256" key="7">
    <source>
        <dbReference type="ARBA" id="ARBA00023177"/>
    </source>
</evidence>
<dbReference type="EMBL" id="MU853342">
    <property type="protein sequence ID" value="KAK4112597.1"/>
    <property type="molecule type" value="Genomic_DNA"/>
</dbReference>
<keyword evidence="4 9" id="KW-0812">Transmembrane</keyword>
<feature type="transmembrane region" description="Helical" evidence="9">
    <location>
        <begin position="416"/>
        <end position="435"/>
    </location>
</feature>
<feature type="transmembrane region" description="Helical" evidence="9">
    <location>
        <begin position="39"/>
        <end position="60"/>
    </location>
</feature>